<comment type="subcellular location">
    <subcellularLocation>
        <location evidence="1">Cell membrane</location>
        <topology evidence="1">Multi-pass membrane protein</topology>
    </subcellularLocation>
</comment>
<name>A0ABR2I614_9EUKA</name>
<feature type="transmembrane region" description="Helical" evidence="6">
    <location>
        <begin position="101"/>
        <end position="120"/>
    </location>
</feature>
<sequence length="419" mass="46857">MRKGIFIVLCSIASFIISFERTTPTVLYDEMANIIDQDDTKMGIYGSMYYFASFISFLLIAFLGPKIRLSYLISILLAIGALGSLVLGFSHKFWTLCVSRFIIGFGLGPAVFVIILIFRLEHDTRTAFLSQNSLFLFDMLGSLFTVGPYSSIVISNGWIIPLEIFTGILILLSIVFFFIAPNVSITYSKGNVTTLSEFDMSNRSSTGINVFKNYILALLWYVFTISGTLNLSTMWCGPYLTNFYLFTCIESGYVMMTLFIGGMIGSLFYGLLFGKVKNSKWGRRIVQMTPNIGLIVVALASMFLKISADFVTVIILLFSLGFFGIGPSSIMFSIISTAYSTKFHFLYGLSNSILYLVTGILQMISSITVNHISKEKIDIEPKAFRINFWIPMAIENVLAFVCTFFITIVDGTYFALSED</sequence>
<dbReference type="Gene3D" id="1.20.1250.20">
    <property type="entry name" value="MFS general substrate transporter like domains"/>
    <property type="match status" value="2"/>
</dbReference>
<dbReference type="EMBL" id="JAPFFF010000019">
    <property type="protein sequence ID" value="KAK8857856.1"/>
    <property type="molecule type" value="Genomic_DNA"/>
</dbReference>
<evidence type="ECO:0000256" key="3">
    <source>
        <dbReference type="ARBA" id="ARBA00022692"/>
    </source>
</evidence>
<dbReference type="InterPro" id="IPR020846">
    <property type="entry name" value="MFS_dom"/>
</dbReference>
<feature type="transmembrane region" description="Helical" evidence="6">
    <location>
        <begin position="69"/>
        <end position="89"/>
    </location>
</feature>
<dbReference type="Pfam" id="PF07690">
    <property type="entry name" value="MFS_1"/>
    <property type="match status" value="1"/>
</dbReference>
<keyword evidence="4 6" id="KW-1133">Transmembrane helix</keyword>
<feature type="transmembrane region" description="Helical" evidence="6">
    <location>
        <begin position="310"/>
        <end position="334"/>
    </location>
</feature>
<keyword evidence="9" id="KW-1185">Reference proteome</keyword>
<feature type="transmembrane region" description="Helical" evidence="6">
    <location>
        <begin position="346"/>
        <end position="368"/>
    </location>
</feature>
<dbReference type="InterPro" id="IPR050189">
    <property type="entry name" value="MFS_Efflux_Transporters"/>
</dbReference>
<reference evidence="8 9" key="1">
    <citation type="submission" date="2024-04" db="EMBL/GenBank/DDBJ databases">
        <title>Tritrichomonas musculus Genome.</title>
        <authorList>
            <person name="Alves-Ferreira E."/>
            <person name="Grigg M."/>
            <person name="Lorenzi H."/>
            <person name="Galac M."/>
        </authorList>
    </citation>
    <scope>NUCLEOTIDE SEQUENCE [LARGE SCALE GENOMIC DNA]</scope>
    <source>
        <strain evidence="8 9">EAF2021</strain>
    </source>
</reference>
<dbReference type="CDD" id="cd06174">
    <property type="entry name" value="MFS"/>
    <property type="match status" value="1"/>
</dbReference>
<dbReference type="PANTHER" id="PTHR43124:SF3">
    <property type="entry name" value="CHLORAMPHENICOL EFFLUX PUMP RV0191"/>
    <property type="match status" value="1"/>
</dbReference>
<evidence type="ECO:0000256" key="2">
    <source>
        <dbReference type="ARBA" id="ARBA00022475"/>
    </source>
</evidence>
<proteinExistence type="predicted"/>
<evidence type="ECO:0000313" key="8">
    <source>
        <dbReference type="EMBL" id="KAK8857856.1"/>
    </source>
</evidence>
<evidence type="ECO:0000259" key="7">
    <source>
        <dbReference type="PROSITE" id="PS50850"/>
    </source>
</evidence>
<feature type="transmembrane region" description="Helical" evidence="6">
    <location>
        <begin position="252"/>
        <end position="273"/>
    </location>
</feature>
<evidence type="ECO:0000313" key="9">
    <source>
        <dbReference type="Proteomes" id="UP001470230"/>
    </source>
</evidence>
<dbReference type="Proteomes" id="UP001470230">
    <property type="component" value="Unassembled WGS sequence"/>
</dbReference>
<feature type="transmembrane region" description="Helical" evidence="6">
    <location>
        <begin position="213"/>
        <end position="232"/>
    </location>
</feature>
<feature type="transmembrane region" description="Helical" evidence="6">
    <location>
        <begin position="158"/>
        <end position="180"/>
    </location>
</feature>
<dbReference type="PROSITE" id="PS50850">
    <property type="entry name" value="MFS"/>
    <property type="match status" value="1"/>
</dbReference>
<dbReference type="PANTHER" id="PTHR43124">
    <property type="entry name" value="PURINE EFFLUX PUMP PBUE"/>
    <property type="match status" value="1"/>
</dbReference>
<keyword evidence="2" id="KW-1003">Cell membrane</keyword>
<keyword evidence="5 6" id="KW-0472">Membrane</keyword>
<dbReference type="InterPro" id="IPR011701">
    <property type="entry name" value="MFS"/>
</dbReference>
<evidence type="ECO:0000256" key="6">
    <source>
        <dbReference type="SAM" id="Phobius"/>
    </source>
</evidence>
<feature type="transmembrane region" description="Helical" evidence="6">
    <location>
        <begin position="388"/>
        <end position="416"/>
    </location>
</feature>
<comment type="caution">
    <text evidence="8">The sequence shown here is derived from an EMBL/GenBank/DDBJ whole genome shotgun (WGS) entry which is preliminary data.</text>
</comment>
<protein>
    <recommendedName>
        <fullName evidence="7">Major facilitator superfamily (MFS) profile domain-containing protein</fullName>
    </recommendedName>
</protein>
<feature type="transmembrane region" description="Helical" evidence="6">
    <location>
        <begin position="132"/>
        <end position="152"/>
    </location>
</feature>
<accession>A0ABR2I614</accession>
<evidence type="ECO:0000256" key="4">
    <source>
        <dbReference type="ARBA" id="ARBA00022989"/>
    </source>
</evidence>
<evidence type="ECO:0000256" key="5">
    <source>
        <dbReference type="ARBA" id="ARBA00023136"/>
    </source>
</evidence>
<evidence type="ECO:0000256" key="1">
    <source>
        <dbReference type="ARBA" id="ARBA00004651"/>
    </source>
</evidence>
<feature type="domain" description="Major facilitator superfamily (MFS) profile" evidence="7">
    <location>
        <begin position="6"/>
        <end position="411"/>
    </location>
</feature>
<keyword evidence="3 6" id="KW-0812">Transmembrane</keyword>
<feature type="transmembrane region" description="Helical" evidence="6">
    <location>
        <begin position="42"/>
        <end position="62"/>
    </location>
</feature>
<dbReference type="InterPro" id="IPR036259">
    <property type="entry name" value="MFS_trans_sf"/>
</dbReference>
<organism evidence="8 9">
    <name type="scientific">Tritrichomonas musculus</name>
    <dbReference type="NCBI Taxonomy" id="1915356"/>
    <lineage>
        <taxon>Eukaryota</taxon>
        <taxon>Metamonada</taxon>
        <taxon>Parabasalia</taxon>
        <taxon>Tritrichomonadida</taxon>
        <taxon>Tritrichomonadidae</taxon>
        <taxon>Tritrichomonas</taxon>
    </lineage>
</organism>
<dbReference type="SUPFAM" id="SSF103473">
    <property type="entry name" value="MFS general substrate transporter"/>
    <property type="match status" value="1"/>
</dbReference>
<gene>
    <name evidence="8" type="ORF">M9Y10_012951</name>
</gene>